<dbReference type="InterPro" id="IPR035093">
    <property type="entry name" value="RelE/ParE_toxin_dom_sf"/>
</dbReference>
<dbReference type="PANTHER" id="PTHR40266">
    <property type="entry name" value="TOXIN HIGB-1"/>
    <property type="match status" value="1"/>
</dbReference>
<gene>
    <name evidence="1" type="ORF">ACFPOB_10560</name>
</gene>
<proteinExistence type="predicted"/>
<keyword evidence="2" id="KW-1185">Reference proteome</keyword>
<protein>
    <submittedName>
        <fullName evidence="1">Type II toxin-antitoxin system RelE/ParE family toxin</fullName>
    </submittedName>
</protein>
<reference evidence="2" key="1">
    <citation type="journal article" date="2019" name="Int. J. Syst. Evol. Microbiol.">
        <title>The Global Catalogue of Microorganisms (GCM) 10K type strain sequencing project: providing services to taxonomists for standard genome sequencing and annotation.</title>
        <authorList>
            <consortium name="The Broad Institute Genomics Platform"/>
            <consortium name="The Broad Institute Genome Sequencing Center for Infectious Disease"/>
            <person name="Wu L."/>
            <person name="Ma J."/>
        </authorList>
    </citation>
    <scope>NUCLEOTIDE SEQUENCE [LARGE SCALE GENOMIC DNA]</scope>
    <source>
        <strain evidence="2">NCAIM B.01391</strain>
    </source>
</reference>
<dbReference type="SUPFAM" id="SSF143011">
    <property type="entry name" value="RelE-like"/>
    <property type="match status" value="1"/>
</dbReference>
<dbReference type="Gene3D" id="3.30.2310.20">
    <property type="entry name" value="RelE-like"/>
    <property type="match status" value="1"/>
</dbReference>
<dbReference type="Pfam" id="PF05015">
    <property type="entry name" value="HigB-like_toxin"/>
    <property type="match status" value="1"/>
</dbReference>
<accession>A0ABW0ISZ7</accession>
<dbReference type="PANTHER" id="PTHR40266:SF2">
    <property type="entry name" value="TOXIN HIGB-1"/>
    <property type="match status" value="1"/>
</dbReference>
<dbReference type="InterPro" id="IPR007711">
    <property type="entry name" value="HigB-1"/>
</dbReference>
<dbReference type="Proteomes" id="UP001596053">
    <property type="component" value="Unassembled WGS sequence"/>
</dbReference>
<name>A0ABW0ISZ7_9HYPH</name>
<evidence type="ECO:0000313" key="2">
    <source>
        <dbReference type="Proteomes" id="UP001596053"/>
    </source>
</evidence>
<organism evidence="1 2">
    <name type="scientific">Bosea eneae</name>
    <dbReference type="NCBI Taxonomy" id="151454"/>
    <lineage>
        <taxon>Bacteria</taxon>
        <taxon>Pseudomonadati</taxon>
        <taxon>Pseudomonadota</taxon>
        <taxon>Alphaproteobacteria</taxon>
        <taxon>Hyphomicrobiales</taxon>
        <taxon>Boseaceae</taxon>
        <taxon>Bosea</taxon>
    </lineage>
</organism>
<sequence>MEIASIRHKALRQFAETGKSKGLPGNLVDRLRNMLAYLAAIDAADELKHPPNYGAHQLTGDRTGEWSLIVTKNWRMTFSINQALAIEDVDLEDYH</sequence>
<dbReference type="EMBL" id="JBHSLW010000011">
    <property type="protein sequence ID" value="MFC5420003.1"/>
    <property type="molecule type" value="Genomic_DNA"/>
</dbReference>
<comment type="caution">
    <text evidence="1">The sequence shown here is derived from an EMBL/GenBank/DDBJ whole genome shotgun (WGS) entry which is preliminary data.</text>
</comment>
<evidence type="ECO:0000313" key="1">
    <source>
        <dbReference type="EMBL" id="MFC5420003.1"/>
    </source>
</evidence>
<dbReference type="RefSeq" id="WP_377798143.1">
    <property type="nucleotide sequence ID" value="NZ_JBHSLW010000011.1"/>
</dbReference>